<keyword evidence="1" id="KW-0472">Membrane</keyword>
<keyword evidence="1" id="KW-1133">Transmembrane helix</keyword>
<feature type="transmembrane region" description="Helical" evidence="1">
    <location>
        <begin position="6"/>
        <end position="25"/>
    </location>
</feature>
<accession>K2A3C8</accession>
<keyword evidence="1" id="KW-0812">Transmembrane</keyword>
<name>K2A3C8_9BACT</name>
<dbReference type="EMBL" id="AMFJ01028837">
    <property type="protein sequence ID" value="EKD44539.1"/>
    <property type="molecule type" value="Genomic_DNA"/>
</dbReference>
<sequence>MKNTTYVSISISLLMIISIGVYYWFSSSTSFSSKISPILSKMKSIGVDTTNANPDYICIKQVENGPCADLDNPLWSGSSTRVRTGKRVTSVAYYSVRIGCAEWWEAQYVGEAGGASGRRTADFPYAYGGSCTVVETDTEAPDSNPLSN</sequence>
<reference evidence="2" key="1">
    <citation type="journal article" date="2012" name="Science">
        <title>Fermentation, hydrogen, and sulfur metabolism in multiple uncultivated bacterial phyla.</title>
        <authorList>
            <person name="Wrighton K.C."/>
            <person name="Thomas B.C."/>
            <person name="Sharon I."/>
            <person name="Miller C.S."/>
            <person name="Castelle C.J."/>
            <person name="VerBerkmoes N.C."/>
            <person name="Wilkins M.J."/>
            <person name="Hettich R.L."/>
            <person name="Lipton M.S."/>
            <person name="Williams K.H."/>
            <person name="Long P.E."/>
            <person name="Banfield J.F."/>
        </authorList>
    </citation>
    <scope>NUCLEOTIDE SEQUENCE [LARGE SCALE GENOMIC DNA]</scope>
</reference>
<evidence type="ECO:0000313" key="2">
    <source>
        <dbReference type="EMBL" id="EKD44539.1"/>
    </source>
</evidence>
<comment type="caution">
    <text evidence="2">The sequence shown here is derived from an EMBL/GenBank/DDBJ whole genome shotgun (WGS) entry which is preliminary data.</text>
</comment>
<organism evidence="2">
    <name type="scientific">uncultured bacterium</name>
    <name type="common">gcode 4</name>
    <dbReference type="NCBI Taxonomy" id="1234023"/>
    <lineage>
        <taxon>Bacteria</taxon>
        <taxon>environmental samples</taxon>
    </lineage>
</organism>
<dbReference type="AlphaFoldDB" id="K2A3C8"/>
<evidence type="ECO:0000256" key="1">
    <source>
        <dbReference type="SAM" id="Phobius"/>
    </source>
</evidence>
<proteinExistence type="predicted"/>
<gene>
    <name evidence="2" type="ORF">ACD_71C00106G0001</name>
</gene>
<protein>
    <submittedName>
        <fullName evidence="2">Uncharacterized protein</fullName>
    </submittedName>
</protein>